<feature type="domain" description="MARVEL" evidence="7">
    <location>
        <begin position="24"/>
        <end position="151"/>
    </location>
</feature>
<evidence type="ECO:0000259" key="7">
    <source>
        <dbReference type="PROSITE" id="PS51225"/>
    </source>
</evidence>
<accession>A0A9Q0DZV9</accession>
<dbReference type="PANTHER" id="PTHR22776:SF89">
    <property type="entry name" value="CKLF-LIKE MARVEL TRANSMEMBRANE DOMAIN-CONTAINING PROTEIN 7"/>
    <property type="match status" value="1"/>
</dbReference>
<dbReference type="Pfam" id="PF01284">
    <property type="entry name" value="MARVEL"/>
    <property type="match status" value="1"/>
</dbReference>
<feature type="transmembrane region" description="Helical" evidence="6">
    <location>
        <begin position="34"/>
        <end position="53"/>
    </location>
</feature>
<evidence type="ECO:0000256" key="2">
    <source>
        <dbReference type="ARBA" id="ARBA00022692"/>
    </source>
</evidence>
<evidence type="ECO:0000313" key="9">
    <source>
        <dbReference type="Proteomes" id="UP001148018"/>
    </source>
</evidence>
<dbReference type="Proteomes" id="UP001148018">
    <property type="component" value="Unassembled WGS sequence"/>
</dbReference>
<feature type="transmembrane region" description="Helical" evidence="6">
    <location>
        <begin position="98"/>
        <end position="117"/>
    </location>
</feature>
<dbReference type="PROSITE" id="PS51225">
    <property type="entry name" value="MARVEL"/>
    <property type="match status" value="1"/>
</dbReference>
<dbReference type="EMBL" id="JANIIK010000109">
    <property type="protein sequence ID" value="KAJ3598609.1"/>
    <property type="molecule type" value="Genomic_DNA"/>
</dbReference>
<gene>
    <name evidence="8" type="ORF">NHX12_002115</name>
</gene>
<keyword evidence="9" id="KW-1185">Reference proteome</keyword>
<feature type="transmembrane region" description="Helical" evidence="6">
    <location>
        <begin position="124"/>
        <end position="144"/>
    </location>
</feature>
<dbReference type="GO" id="GO:0016020">
    <property type="term" value="C:membrane"/>
    <property type="evidence" value="ECO:0007669"/>
    <property type="project" value="UniProtKB-SubCell"/>
</dbReference>
<comment type="subcellular location">
    <subcellularLocation>
        <location evidence="1">Membrane</location>
        <topology evidence="1">Multi-pass membrane protein</topology>
    </subcellularLocation>
</comment>
<dbReference type="InterPro" id="IPR008253">
    <property type="entry name" value="Marvel"/>
</dbReference>
<evidence type="ECO:0000256" key="4">
    <source>
        <dbReference type="ARBA" id="ARBA00023136"/>
    </source>
</evidence>
<protein>
    <recommendedName>
        <fullName evidence="7">MARVEL domain-containing protein</fullName>
    </recommendedName>
</protein>
<keyword evidence="3 6" id="KW-1133">Transmembrane helix</keyword>
<keyword evidence="2 5" id="KW-0812">Transmembrane</keyword>
<proteinExistence type="predicted"/>
<evidence type="ECO:0000313" key="8">
    <source>
        <dbReference type="EMBL" id="KAJ3598609.1"/>
    </source>
</evidence>
<dbReference type="OrthoDB" id="5982489at2759"/>
<reference evidence="8" key="1">
    <citation type="submission" date="2022-07" db="EMBL/GenBank/DDBJ databases">
        <title>Chromosome-level genome of Muraenolepis orangiensis.</title>
        <authorList>
            <person name="Kim J."/>
        </authorList>
    </citation>
    <scope>NUCLEOTIDE SEQUENCE</scope>
    <source>
        <strain evidence="8">KU_S4_2022</strain>
        <tissue evidence="8">Muscle</tissue>
    </source>
</reference>
<evidence type="ECO:0000256" key="6">
    <source>
        <dbReference type="SAM" id="Phobius"/>
    </source>
</evidence>
<keyword evidence="4 5" id="KW-0472">Membrane</keyword>
<name>A0A9Q0DZV9_9TELE</name>
<evidence type="ECO:0000256" key="1">
    <source>
        <dbReference type="ARBA" id="ARBA00004141"/>
    </source>
</evidence>
<evidence type="ECO:0000256" key="5">
    <source>
        <dbReference type="PROSITE-ProRule" id="PRU00581"/>
    </source>
</evidence>
<dbReference type="AlphaFoldDB" id="A0A9Q0DZV9"/>
<evidence type="ECO:0000256" key="3">
    <source>
        <dbReference type="ARBA" id="ARBA00022989"/>
    </source>
</evidence>
<organism evidence="8 9">
    <name type="scientific">Muraenolepis orangiensis</name>
    <name type="common">Patagonian moray cod</name>
    <dbReference type="NCBI Taxonomy" id="630683"/>
    <lineage>
        <taxon>Eukaryota</taxon>
        <taxon>Metazoa</taxon>
        <taxon>Chordata</taxon>
        <taxon>Craniata</taxon>
        <taxon>Vertebrata</taxon>
        <taxon>Euteleostomi</taxon>
        <taxon>Actinopterygii</taxon>
        <taxon>Neopterygii</taxon>
        <taxon>Teleostei</taxon>
        <taxon>Neoteleostei</taxon>
        <taxon>Acanthomorphata</taxon>
        <taxon>Zeiogadaria</taxon>
        <taxon>Gadariae</taxon>
        <taxon>Gadiformes</taxon>
        <taxon>Muraenolepidoidei</taxon>
        <taxon>Muraenolepididae</taxon>
        <taxon>Muraenolepis</taxon>
    </lineage>
</organism>
<dbReference type="PANTHER" id="PTHR22776">
    <property type="entry name" value="MARVEL-CONTAINING POTENTIAL LIPID RAFT-ASSOCIATED PROTEIN"/>
    <property type="match status" value="1"/>
</dbReference>
<sequence length="215" mass="23238">MSHTVVTTTTTTRTSDGGFLHLGYIRTTGGILKISQMVALLVAFLCVHCARAWPDWPAFRYFEVVMLWFLFALLIFFIMHVFRAQGRIACINWPLTEFLHYAVGSILVLIASIVAAVKSGGISVLVAGSVFGFIATFLMVVSLWTSYIVSCGSQQTGIDILQWSGLATATATSPSSGFAVNIDLLTVTSSPPLRTPEVLGRHAQSTPVHLVTMGP</sequence>
<feature type="transmembrane region" description="Helical" evidence="6">
    <location>
        <begin position="65"/>
        <end position="86"/>
    </location>
</feature>
<dbReference type="InterPro" id="IPR050578">
    <property type="entry name" value="MARVEL-CKLF_proteins"/>
</dbReference>
<comment type="caution">
    <text evidence="8">The sequence shown here is derived from an EMBL/GenBank/DDBJ whole genome shotgun (WGS) entry which is preliminary data.</text>
</comment>